<evidence type="ECO:0000256" key="1">
    <source>
        <dbReference type="ARBA" id="ARBA00023015"/>
    </source>
</evidence>
<dbReference type="InterPro" id="IPR018062">
    <property type="entry name" value="HTH_AraC-typ_CS"/>
</dbReference>
<accession>A0A369AUW4</accession>
<dbReference type="SMART" id="SM00342">
    <property type="entry name" value="HTH_ARAC"/>
    <property type="match status" value="1"/>
</dbReference>
<keyword evidence="5" id="KW-1185">Reference proteome</keyword>
<comment type="caution">
    <text evidence="4">The sequence shown here is derived from an EMBL/GenBank/DDBJ whole genome shotgun (WGS) entry which is preliminary data.</text>
</comment>
<dbReference type="InterPro" id="IPR014710">
    <property type="entry name" value="RmlC-like_jellyroll"/>
</dbReference>
<dbReference type="Gene3D" id="2.60.120.10">
    <property type="entry name" value="Jelly Rolls"/>
    <property type="match status" value="1"/>
</dbReference>
<dbReference type="InterPro" id="IPR018060">
    <property type="entry name" value="HTH_AraC"/>
</dbReference>
<keyword evidence="2" id="KW-0238">DNA-binding</keyword>
<dbReference type="GO" id="GO:0043565">
    <property type="term" value="F:sequence-specific DNA binding"/>
    <property type="evidence" value="ECO:0007669"/>
    <property type="project" value="InterPro"/>
</dbReference>
<evidence type="ECO:0000313" key="4">
    <source>
        <dbReference type="EMBL" id="RSU01285.1"/>
    </source>
</evidence>
<proteinExistence type="predicted"/>
<dbReference type="RefSeq" id="WP_114289889.1">
    <property type="nucleotide sequence ID" value="NZ_CP081470.1"/>
</dbReference>
<dbReference type="PROSITE" id="PS01124">
    <property type="entry name" value="HTH_ARAC_FAMILY_2"/>
    <property type="match status" value="1"/>
</dbReference>
<keyword evidence="1" id="KW-0805">Transcription regulation</keyword>
<keyword evidence="3" id="KW-0804">Transcription</keyword>
<dbReference type="PROSITE" id="PS00041">
    <property type="entry name" value="HTH_ARAC_FAMILY_1"/>
    <property type="match status" value="1"/>
</dbReference>
<reference evidence="4 5" key="1">
    <citation type="submission" date="2017-05" db="EMBL/GenBank/DDBJ databases">
        <title>Vagococcus spp. assemblies.</title>
        <authorList>
            <person name="Gulvik C.A."/>
        </authorList>
    </citation>
    <scope>NUCLEOTIDE SEQUENCE [LARGE SCALE GENOMIC DNA]</scope>
    <source>
        <strain evidence="4 5">NCFB 2497</strain>
    </source>
</reference>
<dbReference type="PANTHER" id="PTHR43280">
    <property type="entry name" value="ARAC-FAMILY TRANSCRIPTIONAL REGULATOR"/>
    <property type="match status" value="1"/>
</dbReference>
<sequence>MSLYLEIPEWPLSFPFRTFENVGEIIVSPHWHKEIEIIYVAKGSVNIGYNDQIIQVHEGEIFVFGSGETHYFLASPGSNRKVFQFDLNLFRDSLFKNTSQVELTTLFKEAENHSIHWPFEVKEKVLNCLDTLFEEMNNLEIGYEHAMLSELLNLMTIYYRDMPKKTLAETSQSFVEAVNNHETLERLNAIFIYIEEHFEDVITLEEISKYIGFSPYYFARFFKKNTGQTFLQFLTNYRINQAKYILSHEKVPMIEVAERSGFHSVKTFHHVFKEHVGVSPLKYQKTIFGNNRA</sequence>
<dbReference type="Proteomes" id="UP000288197">
    <property type="component" value="Unassembled WGS sequence"/>
</dbReference>
<dbReference type="InterPro" id="IPR003313">
    <property type="entry name" value="AraC-bd"/>
</dbReference>
<protein>
    <submittedName>
        <fullName evidence="4">AraC family transcriptional regulator</fullName>
    </submittedName>
</protein>
<dbReference type="Pfam" id="PF02311">
    <property type="entry name" value="AraC_binding"/>
    <property type="match status" value="1"/>
</dbReference>
<dbReference type="PANTHER" id="PTHR43280:SF28">
    <property type="entry name" value="HTH-TYPE TRANSCRIPTIONAL ACTIVATOR RHAS"/>
    <property type="match status" value="1"/>
</dbReference>
<dbReference type="SUPFAM" id="SSF51215">
    <property type="entry name" value="Regulatory protein AraC"/>
    <property type="match status" value="1"/>
</dbReference>
<evidence type="ECO:0000313" key="5">
    <source>
        <dbReference type="Proteomes" id="UP000288197"/>
    </source>
</evidence>
<gene>
    <name evidence="4" type="ORF">CBF32_09075</name>
</gene>
<dbReference type="OrthoDB" id="9799319at2"/>
<dbReference type="InterPro" id="IPR009057">
    <property type="entry name" value="Homeodomain-like_sf"/>
</dbReference>
<dbReference type="Gene3D" id="1.10.10.60">
    <property type="entry name" value="Homeodomain-like"/>
    <property type="match status" value="2"/>
</dbReference>
<dbReference type="GeneID" id="63146735"/>
<evidence type="ECO:0000256" key="3">
    <source>
        <dbReference type="ARBA" id="ARBA00023163"/>
    </source>
</evidence>
<dbReference type="InterPro" id="IPR037923">
    <property type="entry name" value="HTH-like"/>
</dbReference>
<dbReference type="Pfam" id="PF12833">
    <property type="entry name" value="HTH_18"/>
    <property type="match status" value="1"/>
</dbReference>
<dbReference type="AlphaFoldDB" id="A0A369AUW4"/>
<organism evidence="4 5">
    <name type="scientific">Vagococcus fluvialis</name>
    <dbReference type="NCBI Taxonomy" id="2738"/>
    <lineage>
        <taxon>Bacteria</taxon>
        <taxon>Bacillati</taxon>
        <taxon>Bacillota</taxon>
        <taxon>Bacilli</taxon>
        <taxon>Lactobacillales</taxon>
        <taxon>Enterococcaceae</taxon>
        <taxon>Vagococcus</taxon>
    </lineage>
</organism>
<name>A0A369AUW4_9ENTE</name>
<dbReference type="SUPFAM" id="SSF46689">
    <property type="entry name" value="Homeodomain-like"/>
    <property type="match status" value="2"/>
</dbReference>
<dbReference type="GO" id="GO:0003700">
    <property type="term" value="F:DNA-binding transcription factor activity"/>
    <property type="evidence" value="ECO:0007669"/>
    <property type="project" value="InterPro"/>
</dbReference>
<dbReference type="EMBL" id="NGJX01000008">
    <property type="protein sequence ID" value="RSU01285.1"/>
    <property type="molecule type" value="Genomic_DNA"/>
</dbReference>
<evidence type="ECO:0000256" key="2">
    <source>
        <dbReference type="ARBA" id="ARBA00023125"/>
    </source>
</evidence>